<organism evidence="1 2">
    <name type="scientific">Neofusicoccum parvum</name>
    <dbReference type="NCBI Taxonomy" id="310453"/>
    <lineage>
        <taxon>Eukaryota</taxon>
        <taxon>Fungi</taxon>
        <taxon>Dikarya</taxon>
        <taxon>Ascomycota</taxon>
        <taxon>Pezizomycotina</taxon>
        <taxon>Dothideomycetes</taxon>
        <taxon>Dothideomycetes incertae sedis</taxon>
        <taxon>Botryosphaeriales</taxon>
        <taxon>Botryosphaeriaceae</taxon>
        <taxon>Neofusicoccum</taxon>
    </lineage>
</organism>
<sequence length="97" mass="9723">MGQVLTKVKEMAVNAVNWIKQHSYKMAMCVVNTATVLAPTIVTAPLIGVLGFTALGPAAGATVAIGAAALTNGGSDGDGENGDDESGDEENGDDGEM</sequence>
<evidence type="ECO:0000313" key="1">
    <source>
        <dbReference type="EMBL" id="GME35157.1"/>
    </source>
</evidence>
<proteinExistence type="predicted"/>
<protein>
    <submittedName>
        <fullName evidence="1">Uncharacterized protein</fullName>
    </submittedName>
</protein>
<evidence type="ECO:0000313" key="2">
    <source>
        <dbReference type="Proteomes" id="UP001165186"/>
    </source>
</evidence>
<comment type="caution">
    <text evidence="1">The sequence shown here is derived from an EMBL/GenBank/DDBJ whole genome shotgun (WGS) entry which is preliminary data.</text>
</comment>
<keyword evidence="2" id="KW-1185">Reference proteome</keyword>
<name>A0ACB5SCY1_9PEZI</name>
<dbReference type="Proteomes" id="UP001165186">
    <property type="component" value="Unassembled WGS sequence"/>
</dbReference>
<accession>A0ACB5SCY1</accession>
<dbReference type="EMBL" id="BSXG01000264">
    <property type="protein sequence ID" value="GME35157.1"/>
    <property type="molecule type" value="Genomic_DNA"/>
</dbReference>
<gene>
    <name evidence="1" type="primary">g7572</name>
    <name evidence="1" type="ORF">NpPPO83_00007572</name>
</gene>
<reference evidence="1" key="1">
    <citation type="submission" date="2024-09" db="EMBL/GenBank/DDBJ databases">
        <title>Draft Genome Sequences of Neofusicoccum parvum.</title>
        <authorList>
            <person name="Ashida A."/>
            <person name="Camagna M."/>
            <person name="Tanaka A."/>
            <person name="Takemoto D."/>
        </authorList>
    </citation>
    <scope>NUCLEOTIDE SEQUENCE</scope>
    <source>
        <strain evidence="1">PPO83</strain>
    </source>
</reference>